<accession>A0ABN0XC16</accession>
<dbReference type="InterPro" id="IPR035093">
    <property type="entry name" value="RelE/ParE_toxin_dom_sf"/>
</dbReference>
<evidence type="ECO:0000256" key="1">
    <source>
        <dbReference type="ARBA" id="ARBA00006226"/>
    </source>
</evidence>
<dbReference type="PANTHER" id="PTHR33755">
    <property type="entry name" value="TOXIN PARE1-RELATED"/>
    <property type="match status" value="1"/>
</dbReference>
<dbReference type="PANTHER" id="PTHR33755:SF7">
    <property type="entry name" value="TOXIN MODULE OF TOXIN-ANTITOXIN SYSTEM RELE_STBE FAMILY"/>
    <property type="match status" value="1"/>
</dbReference>
<keyword evidence="4" id="KW-1185">Reference proteome</keyword>
<dbReference type="EMBL" id="BAAAEI010000014">
    <property type="protein sequence ID" value="GAA0360441.1"/>
    <property type="molecule type" value="Genomic_DNA"/>
</dbReference>
<dbReference type="RefSeq" id="WP_343845397.1">
    <property type="nucleotide sequence ID" value="NZ_BAAAEI010000014.1"/>
</dbReference>
<organism evidence="3 4">
    <name type="scientific">Bowmanella denitrificans</name>
    <dbReference type="NCBI Taxonomy" id="366582"/>
    <lineage>
        <taxon>Bacteria</taxon>
        <taxon>Pseudomonadati</taxon>
        <taxon>Pseudomonadota</taxon>
        <taxon>Gammaproteobacteria</taxon>
        <taxon>Alteromonadales</taxon>
        <taxon>Alteromonadaceae</taxon>
        <taxon>Bowmanella</taxon>
    </lineage>
</organism>
<evidence type="ECO:0000256" key="2">
    <source>
        <dbReference type="ARBA" id="ARBA00022649"/>
    </source>
</evidence>
<protein>
    <submittedName>
        <fullName evidence="3">Type II toxin-antitoxin system RelE/ParE family toxin</fullName>
    </submittedName>
</protein>
<dbReference type="Pfam" id="PF05016">
    <property type="entry name" value="ParE_toxin"/>
    <property type="match status" value="1"/>
</dbReference>
<gene>
    <name evidence="3" type="ORF">GCM10009092_25830</name>
</gene>
<comment type="caution">
    <text evidence="3">The sequence shown here is derived from an EMBL/GenBank/DDBJ whole genome shotgun (WGS) entry which is preliminary data.</text>
</comment>
<dbReference type="Proteomes" id="UP001501757">
    <property type="component" value="Unassembled WGS sequence"/>
</dbReference>
<comment type="similarity">
    <text evidence="1">Belongs to the RelE toxin family.</text>
</comment>
<dbReference type="InterPro" id="IPR051803">
    <property type="entry name" value="TA_system_RelE-like_toxin"/>
</dbReference>
<sequence length="95" mass="11444">MKVKYSLESMDDLQRVVEFIESKNPYAARRMAIDLQEAVDRLKKFPEIGLPVLKASDPEKIRDLYVKAYTLRYFIQNDHIYILRVWHNRENERSQ</sequence>
<dbReference type="Gene3D" id="3.30.2310.20">
    <property type="entry name" value="RelE-like"/>
    <property type="match status" value="1"/>
</dbReference>
<evidence type="ECO:0000313" key="3">
    <source>
        <dbReference type="EMBL" id="GAA0360441.1"/>
    </source>
</evidence>
<reference evidence="3 4" key="1">
    <citation type="journal article" date="2019" name="Int. J. Syst. Evol. Microbiol.">
        <title>The Global Catalogue of Microorganisms (GCM) 10K type strain sequencing project: providing services to taxonomists for standard genome sequencing and annotation.</title>
        <authorList>
            <consortium name="The Broad Institute Genomics Platform"/>
            <consortium name="The Broad Institute Genome Sequencing Center for Infectious Disease"/>
            <person name="Wu L."/>
            <person name="Ma J."/>
        </authorList>
    </citation>
    <scope>NUCLEOTIDE SEQUENCE [LARGE SCALE GENOMIC DNA]</scope>
    <source>
        <strain evidence="3 4">JCM 13378</strain>
    </source>
</reference>
<proteinExistence type="inferred from homology"/>
<dbReference type="InterPro" id="IPR007712">
    <property type="entry name" value="RelE/ParE_toxin"/>
</dbReference>
<keyword evidence="2" id="KW-1277">Toxin-antitoxin system</keyword>
<name>A0ABN0XC16_9ALTE</name>
<evidence type="ECO:0000313" key="4">
    <source>
        <dbReference type="Proteomes" id="UP001501757"/>
    </source>
</evidence>